<evidence type="ECO:0000313" key="2">
    <source>
        <dbReference type="EMBL" id="TFU97221.1"/>
    </source>
</evidence>
<dbReference type="Proteomes" id="UP000297253">
    <property type="component" value="Unassembled WGS sequence"/>
</dbReference>
<keyword evidence="1" id="KW-0812">Transmembrane</keyword>
<gene>
    <name evidence="2" type="ORF">E4T82_08935</name>
</gene>
<evidence type="ECO:0000256" key="1">
    <source>
        <dbReference type="SAM" id="Phobius"/>
    </source>
</evidence>
<keyword evidence="1" id="KW-0472">Membrane</keyword>
<dbReference type="EMBL" id="SPPD01000014">
    <property type="protein sequence ID" value="TFU97221.1"/>
    <property type="molecule type" value="Genomic_DNA"/>
</dbReference>
<dbReference type="RefSeq" id="WP_135182486.1">
    <property type="nucleotide sequence ID" value="NZ_JADGKZ010000014.1"/>
</dbReference>
<dbReference type="AlphaFoldDB" id="A0A4Y9J9L5"/>
<evidence type="ECO:0000313" key="3">
    <source>
        <dbReference type="Proteomes" id="UP000297253"/>
    </source>
</evidence>
<sequence length="83" mass="9600">MKTKLQAFFSIAIGIALIFGSFYVYNDILLWEQEGGTRRLWIVLYVLYEIVGANAAFILFIPGGLLFFYNAYKLLSDKQEKHK</sequence>
<protein>
    <submittedName>
        <fullName evidence="2">Uncharacterized protein</fullName>
    </submittedName>
</protein>
<keyword evidence="1" id="KW-1133">Transmembrane helix</keyword>
<dbReference type="OrthoDB" id="9930870at2"/>
<reference evidence="2 3" key="1">
    <citation type="submission" date="2019-03" db="EMBL/GenBank/DDBJ databases">
        <title>Diversity of the mouse oral microbiome.</title>
        <authorList>
            <person name="Joseph S."/>
            <person name="Aduse-Opoku J."/>
            <person name="Curtis M."/>
            <person name="Wade W."/>
            <person name="Hashim A."/>
        </authorList>
    </citation>
    <scope>NUCLEOTIDE SEQUENCE [LARGE SCALE GENOMIC DNA]</scope>
    <source>
        <strain evidence="2 3">WM131</strain>
    </source>
</reference>
<name>A0A4Y9J9L5_9STRE</name>
<proteinExistence type="predicted"/>
<accession>A0A4Y9J9L5</accession>
<comment type="caution">
    <text evidence="2">The sequence shown here is derived from an EMBL/GenBank/DDBJ whole genome shotgun (WGS) entry which is preliminary data.</text>
</comment>
<feature type="transmembrane region" description="Helical" evidence="1">
    <location>
        <begin position="45"/>
        <end position="69"/>
    </location>
</feature>
<feature type="transmembrane region" description="Helical" evidence="1">
    <location>
        <begin position="7"/>
        <end position="25"/>
    </location>
</feature>
<organism evidence="2 3">
    <name type="scientific">Streptococcus cuniculi</name>
    <dbReference type="NCBI Taxonomy" id="1432788"/>
    <lineage>
        <taxon>Bacteria</taxon>
        <taxon>Bacillati</taxon>
        <taxon>Bacillota</taxon>
        <taxon>Bacilli</taxon>
        <taxon>Lactobacillales</taxon>
        <taxon>Streptococcaceae</taxon>
        <taxon>Streptococcus</taxon>
    </lineage>
</organism>